<dbReference type="AlphaFoldDB" id="A0AAW0PM97"/>
<keyword evidence="1" id="KW-0732">Signal</keyword>
<evidence type="ECO:0000313" key="4">
    <source>
        <dbReference type="EMBL" id="KAK7933055.1"/>
    </source>
</evidence>
<dbReference type="Pfam" id="PF08742">
    <property type="entry name" value="C8"/>
    <property type="match status" value="1"/>
</dbReference>
<dbReference type="PANTHER" id="PTHR14002:SF50">
    <property type="entry name" value="ALPHA-TECTORIN-LIKE-RELATED"/>
    <property type="match status" value="1"/>
</dbReference>
<proteinExistence type="predicted"/>
<feature type="domain" description="ZP" evidence="3">
    <location>
        <begin position="458"/>
        <end position="713"/>
    </location>
</feature>
<name>A0AAW0PM97_9GOBI</name>
<dbReference type="Gene3D" id="2.60.40.4100">
    <property type="entry name" value="Zona pellucida, ZP-C domain"/>
    <property type="match status" value="1"/>
</dbReference>
<organism evidence="4 5">
    <name type="scientific">Mugilogobius chulae</name>
    <name type="common">yellowstripe goby</name>
    <dbReference type="NCBI Taxonomy" id="88201"/>
    <lineage>
        <taxon>Eukaryota</taxon>
        <taxon>Metazoa</taxon>
        <taxon>Chordata</taxon>
        <taxon>Craniata</taxon>
        <taxon>Vertebrata</taxon>
        <taxon>Euteleostomi</taxon>
        <taxon>Actinopterygii</taxon>
        <taxon>Neopterygii</taxon>
        <taxon>Teleostei</taxon>
        <taxon>Neoteleostei</taxon>
        <taxon>Acanthomorphata</taxon>
        <taxon>Gobiaria</taxon>
        <taxon>Gobiiformes</taxon>
        <taxon>Gobioidei</taxon>
        <taxon>Gobiidae</taxon>
        <taxon>Gobionellinae</taxon>
        <taxon>Mugilogobius</taxon>
    </lineage>
</organism>
<sequence length="736" mass="80106">MTGAAEEVKGISYLSVKIYGKSFITLFVKSEANKVSACFEGLKDPAKPNTCLFAEVTGTLTIEMGANEATQQVFKFKDTSGNALKFTLESNQMSIVEEGTNGALAKKVYLEIGPDGTIAEEKVLGFDPTTVFSFTGCRTSSDVGFRGMTCDGLKMKMCSSGTAMNYGTCTLACVNGGCVEHVCAVTSTHVIDVDNNMHTIPDRCNYKVVDDGRWTLTAAFRDRRRQDVGLLDQVVMKENSGPNKIELFRGQVKLNDVVTDVSTATMFSGISISKTATKILIDYTSFDVSFDGDSAVITLGSKVSKSGMCIDGQINTNKDTTNLAGCDTAVQVDAETKDCTELKTLCEVMQGASFASCNTPFPPEKYIEACKDTVCKYPSADTISCSYHQAYATACAIINYPSDDYRTEAKCTSTPGACLDTYCSSHEFCGLQQNTETCLCRSSFAAKYTGNSLGEPTTCDSSSASLSLAVCLLDQKGVHYDELQLNDATCKGVKDPDTHMLNFKFDSTNKCGTETENKNNQLIYKNKVTLKDHTTGVITRHDQFQVDFSCYYSQPQVQNVALKIKSSSVVDTIVSGEWTYTLTMSAYKNKERTTAIGKDEELLLDTPIWVELSTTGLDENLVSIVTTSCWATQVANKDDATQYKLIETPGCANAQDSSVKVTGNGLGTSMYFSFNMFQFTGQTTDAVHLHCEVSLCDKTKTCAPSCGGGRRRRSPRFHRALFEDPNPGLISMSWTK</sequence>
<dbReference type="InterPro" id="IPR001507">
    <property type="entry name" value="ZP_dom"/>
</dbReference>
<dbReference type="InterPro" id="IPR014853">
    <property type="entry name" value="VWF/SSPO/ZAN-like_Cys-rich_dom"/>
</dbReference>
<accession>A0AAW0PM97</accession>
<evidence type="ECO:0000256" key="2">
    <source>
        <dbReference type="ARBA" id="ARBA00023157"/>
    </source>
</evidence>
<evidence type="ECO:0000259" key="3">
    <source>
        <dbReference type="PROSITE" id="PS51034"/>
    </source>
</evidence>
<dbReference type="Proteomes" id="UP001460270">
    <property type="component" value="Unassembled WGS sequence"/>
</dbReference>
<protein>
    <recommendedName>
        <fullName evidence="3">ZP domain-containing protein</fullName>
    </recommendedName>
</protein>
<comment type="caution">
    <text evidence="4">The sequence shown here is derived from an EMBL/GenBank/DDBJ whole genome shotgun (WGS) entry which is preliminary data.</text>
</comment>
<dbReference type="Gene3D" id="2.60.40.3210">
    <property type="entry name" value="Zona pellucida, ZP-N domain"/>
    <property type="match status" value="1"/>
</dbReference>
<dbReference type="InterPro" id="IPR055355">
    <property type="entry name" value="ZP-C"/>
</dbReference>
<dbReference type="Pfam" id="PF00100">
    <property type="entry name" value="Zona_pellucida"/>
    <property type="match status" value="1"/>
</dbReference>
<evidence type="ECO:0000313" key="5">
    <source>
        <dbReference type="Proteomes" id="UP001460270"/>
    </source>
</evidence>
<evidence type="ECO:0000256" key="1">
    <source>
        <dbReference type="ARBA" id="ARBA00022729"/>
    </source>
</evidence>
<keyword evidence="5" id="KW-1185">Reference proteome</keyword>
<keyword evidence="2" id="KW-1015">Disulfide bond</keyword>
<dbReference type="InterPro" id="IPR042235">
    <property type="entry name" value="ZP-C_dom"/>
</dbReference>
<dbReference type="EMBL" id="JBBPFD010000003">
    <property type="protein sequence ID" value="KAK7933055.1"/>
    <property type="molecule type" value="Genomic_DNA"/>
</dbReference>
<reference evidence="5" key="1">
    <citation type="submission" date="2024-04" db="EMBL/GenBank/DDBJ databases">
        <title>Salinicola lusitanus LLJ914,a marine bacterium isolated from the Okinawa Trough.</title>
        <authorList>
            <person name="Li J."/>
        </authorList>
    </citation>
    <scope>NUCLEOTIDE SEQUENCE [LARGE SCALE GENOMIC DNA]</scope>
</reference>
<dbReference type="PANTHER" id="PTHR14002">
    <property type="entry name" value="ENDOGLIN/TGF-BETA RECEPTOR TYPE III"/>
    <property type="match status" value="1"/>
</dbReference>
<dbReference type="SMART" id="SM00241">
    <property type="entry name" value="ZP"/>
    <property type="match status" value="1"/>
</dbReference>
<dbReference type="PROSITE" id="PS51034">
    <property type="entry name" value="ZP_2"/>
    <property type="match status" value="1"/>
</dbReference>
<gene>
    <name evidence="4" type="ORF">WMY93_003951</name>
</gene>